<dbReference type="InterPro" id="IPR003673">
    <property type="entry name" value="CoA-Trfase_fam_III"/>
</dbReference>
<reference evidence="2 3" key="1">
    <citation type="journal article" date="2016" name="Front. Microbiol.">
        <title>Comparative Genomic Analysis Reveals a Diverse Repertoire of Genes Involved in Prokaryote-Eukaryote Interactions within the Pseudovibrio Genus.</title>
        <authorList>
            <person name="Romano S."/>
            <person name="Fernandez-Guerra A."/>
            <person name="Reen F.J."/>
            <person name="Glockner F.O."/>
            <person name="Crowley S.P."/>
            <person name="O'Sullivan O."/>
            <person name="Cotter P.D."/>
            <person name="Adams C."/>
            <person name="Dobson A.D."/>
            <person name="O'Gara F."/>
        </authorList>
    </citation>
    <scope>NUCLEOTIDE SEQUENCE [LARGE SCALE GENOMIC DNA]</scope>
    <source>
        <strain evidence="2 3">Ad2</strain>
    </source>
</reference>
<organism evidence="2 3">
    <name type="scientific">Pseudovibrio axinellae</name>
    <dbReference type="NCBI Taxonomy" id="989403"/>
    <lineage>
        <taxon>Bacteria</taxon>
        <taxon>Pseudomonadati</taxon>
        <taxon>Pseudomonadota</taxon>
        <taxon>Alphaproteobacteria</taxon>
        <taxon>Hyphomicrobiales</taxon>
        <taxon>Stappiaceae</taxon>
        <taxon>Pseudovibrio</taxon>
    </lineage>
</organism>
<comment type="caution">
    <text evidence="2">The sequence shown here is derived from an EMBL/GenBank/DDBJ whole genome shotgun (WGS) entry which is preliminary data.</text>
</comment>
<evidence type="ECO:0000313" key="3">
    <source>
        <dbReference type="Proteomes" id="UP000076577"/>
    </source>
</evidence>
<dbReference type="OrthoDB" id="7208981at2"/>
<dbReference type="InterPro" id="IPR044855">
    <property type="entry name" value="CoA-Trfase_III_dom3_sf"/>
</dbReference>
<sequence>MQSALDDLRVIEMTHVLAGPFCGYQLALLGADTIKIETPQNPDCARGRGPDAALNSKGLGLNYQVQGGNKRSLALDIFQPEGREILLQLLSTADVLIENYSTGVLDELGLSYAIVSKLNPRLVYCSMSGYGATGEKADKGAYDNTIQATSGLIAQSGGVKPGVSVVDYAAGYSASFAILAALLQRVRTGTGTHISASMLEVAMTLMAPEASAALHSTKCAKVREAGISAYETSGGRIMLGAFTPSQYGKLKRCFDDNGISAWFLSDIHNWEDIWSRSTQITAHLAPILLAKDAQEWVKLFRHYDVPAEEIIELDEAVKATQLAQRGYFVPSPEDENLQLPIAPFQMSEGGPRLHTAPPTLGQHSHQVLTELGLDSSRIELLKASGVVQ</sequence>
<dbReference type="Gene3D" id="3.30.1540.10">
    <property type="entry name" value="formyl-coa transferase, domain 3"/>
    <property type="match status" value="1"/>
</dbReference>
<dbReference type="PANTHER" id="PTHR48207:SF3">
    <property type="entry name" value="SUCCINATE--HYDROXYMETHYLGLUTARATE COA-TRANSFERASE"/>
    <property type="match status" value="1"/>
</dbReference>
<accession>A0A166BD29</accession>
<dbReference type="SUPFAM" id="SSF89796">
    <property type="entry name" value="CoA-transferase family III (CaiB/BaiF)"/>
    <property type="match status" value="1"/>
</dbReference>
<protein>
    <submittedName>
        <fullName evidence="2">Succinyl-CoA:(R)-benzylsuccinate CoA-transferase subunit BbsF</fullName>
        <ecNumber evidence="2">2.8.3.15</ecNumber>
    </submittedName>
</protein>
<dbReference type="EC" id="2.8.3.15" evidence="2"/>
<dbReference type="InterPro" id="IPR050483">
    <property type="entry name" value="CoA-transferase_III_domain"/>
</dbReference>
<evidence type="ECO:0000313" key="2">
    <source>
        <dbReference type="EMBL" id="KZL22141.1"/>
    </source>
</evidence>
<dbReference type="GO" id="GO:0033877">
    <property type="term" value="F:succinyl-CoA:(R)-benzylsuccinate CoA-transferase activity"/>
    <property type="evidence" value="ECO:0007669"/>
    <property type="project" value="UniProtKB-EC"/>
</dbReference>
<dbReference type="PANTHER" id="PTHR48207">
    <property type="entry name" value="SUCCINATE--HYDROXYMETHYLGLUTARATE COA-TRANSFERASE"/>
    <property type="match status" value="1"/>
</dbReference>
<dbReference type="Gene3D" id="3.40.50.10540">
    <property type="entry name" value="Crotonobetainyl-coa:carnitine coa-transferase, domain 1"/>
    <property type="match status" value="1"/>
</dbReference>
<keyword evidence="3" id="KW-1185">Reference proteome</keyword>
<dbReference type="EMBL" id="LMCB01000001">
    <property type="protein sequence ID" value="KZL22141.1"/>
    <property type="molecule type" value="Genomic_DNA"/>
</dbReference>
<dbReference type="AlphaFoldDB" id="A0A166BD29"/>
<evidence type="ECO:0000256" key="1">
    <source>
        <dbReference type="ARBA" id="ARBA00022679"/>
    </source>
</evidence>
<dbReference type="Pfam" id="PF02515">
    <property type="entry name" value="CoA_transf_3"/>
    <property type="match status" value="1"/>
</dbReference>
<name>A0A166BD29_9HYPH</name>
<dbReference type="Proteomes" id="UP000076577">
    <property type="component" value="Unassembled WGS sequence"/>
</dbReference>
<proteinExistence type="predicted"/>
<dbReference type="STRING" id="989403.SAMN05421798_10332"/>
<dbReference type="InterPro" id="IPR023606">
    <property type="entry name" value="CoA-Trfase_III_dom_1_sf"/>
</dbReference>
<dbReference type="RefSeq" id="WP_068000698.1">
    <property type="nucleotide sequence ID" value="NZ_FOFM01000003.1"/>
</dbReference>
<keyword evidence="1 2" id="KW-0808">Transferase</keyword>
<gene>
    <name evidence="2" type="primary">bbsF_1</name>
    <name evidence="2" type="ORF">PsAD2_00167</name>
</gene>
<dbReference type="PATRIC" id="fig|989403.3.peg.177"/>